<dbReference type="PANTHER" id="PTHR44154">
    <property type="entry name" value="QUINONE OXIDOREDUCTASE"/>
    <property type="match status" value="1"/>
</dbReference>
<dbReference type="PANTHER" id="PTHR44154:SF1">
    <property type="entry name" value="QUINONE OXIDOREDUCTASE"/>
    <property type="match status" value="1"/>
</dbReference>
<proteinExistence type="predicted"/>
<evidence type="ECO:0000313" key="4">
    <source>
        <dbReference type="Proteomes" id="UP001367513"/>
    </source>
</evidence>
<dbReference type="InterPro" id="IPR013149">
    <property type="entry name" value="ADH-like_C"/>
</dbReference>
<dbReference type="Pfam" id="PF00107">
    <property type="entry name" value="ADH_zinc_N"/>
    <property type="match status" value="1"/>
</dbReference>
<dbReference type="InterPro" id="IPR013154">
    <property type="entry name" value="ADH-like_N"/>
</dbReference>
<comment type="caution">
    <text evidence="3">The sequence shown here is derived from an EMBL/GenBank/DDBJ whole genome shotgun (WGS) entry which is preliminary data.</text>
</comment>
<accession>A0ABU9AM85</accession>
<feature type="domain" description="Enoyl reductase (ER)" evidence="2">
    <location>
        <begin position="14"/>
        <end position="330"/>
    </location>
</feature>
<dbReference type="CDD" id="cd08253">
    <property type="entry name" value="zeta_crystallin"/>
    <property type="match status" value="1"/>
</dbReference>
<evidence type="ECO:0000256" key="1">
    <source>
        <dbReference type="ARBA" id="ARBA00022857"/>
    </source>
</evidence>
<dbReference type="SUPFAM" id="SSF51735">
    <property type="entry name" value="NAD(P)-binding Rossmann-fold domains"/>
    <property type="match status" value="1"/>
</dbReference>
<dbReference type="InterPro" id="IPR020843">
    <property type="entry name" value="ER"/>
</dbReference>
<evidence type="ECO:0000313" key="3">
    <source>
        <dbReference type="EMBL" id="MEK6467540.1"/>
    </source>
</evidence>
<dbReference type="InterPro" id="IPR036291">
    <property type="entry name" value="NAD(P)-bd_dom_sf"/>
</dbReference>
<dbReference type="SMART" id="SM00829">
    <property type="entry name" value="PKS_ER"/>
    <property type="match status" value="1"/>
</dbReference>
<reference evidence="3 4" key="1">
    <citation type="submission" date="2024-03" db="EMBL/GenBank/DDBJ databases">
        <title>Draft genome sequence of Pseudonocardia carboxydivorans JCM 14827.</title>
        <authorList>
            <person name="Duangmal K."/>
        </authorList>
    </citation>
    <scope>NUCLEOTIDE SEQUENCE [LARGE SCALE GENOMIC DNA]</scope>
    <source>
        <strain evidence="3 4">JCM 14827</strain>
    </source>
</reference>
<keyword evidence="1" id="KW-0521">NADP</keyword>
<dbReference type="Proteomes" id="UP001367513">
    <property type="component" value="Unassembled WGS sequence"/>
</dbReference>
<organism evidence="3 4">
    <name type="scientific">Pseudonocardia alni subsp. carboxydivorans</name>
    <dbReference type="NCBI Taxonomy" id="415010"/>
    <lineage>
        <taxon>Bacteria</taxon>
        <taxon>Bacillati</taxon>
        <taxon>Actinomycetota</taxon>
        <taxon>Actinomycetes</taxon>
        <taxon>Pseudonocardiales</taxon>
        <taxon>Pseudonocardiaceae</taxon>
        <taxon>Pseudonocardia</taxon>
    </lineage>
</organism>
<dbReference type="Pfam" id="PF08240">
    <property type="entry name" value="ADH_N"/>
    <property type="match status" value="1"/>
</dbReference>
<gene>
    <name evidence="3" type="ORF">WG925_27705</name>
</gene>
<dbReference type="SUPFAM" id="SSF50129">
    <property type="entry name" value="GroES-like"/>
    <property type="match status" value="1"/>
</dbReference>
<sequence length="332" mass="33695">MAGVKAVSYSREGTARDVLTVGEIDTPQPGPGQVRVRVRISAVNPTDTKTRDGTTSRPFDGVRVPHQDGVGEIDAVGEGVDPSRVGQRVWTWLASPGGAGGAAIAEWGTCAQYTVLPAEQATVLPDGAPDDLGACLGVPAMTAYHCLFADGPVAGRTVLVTGGAGAVGHYGIQLARWAGATVVTTVSGPEKAELARAAGAHHVVNYRDGDPGAAILDAAGPVDRIVEVSLAQNLAQDLAVLRNGGAVVSYAATPQDPSIPVRALMGANAVLRFALLYTVPRPVLADAAHGLGVAAAHGALTPLPVTRFGIDDVVAAHEAVEAGTTGKVVVDL</sequence>
<evidence type="ECO:0000259" key="2">
    <source>
        <dbReference type="SMART" id="SM00829"/>
    </source>
</evidence>
<dbReference type="Gene3D" id="3.90.180.10">
    <property type="entry name" value="Medium-chain alcohol dehydrogenases, catalytic domain"/>
    <property type="match status" value="1"/>
</dbReference>
<keyword evidence="4" id="KW-1185">Reference proteome</keyword>
<dbReference type="Gene3D" id="3.40.50.720">
    <property type="entry name" value="NAD(P)-binding Rossmann-like Domain"/>
    <property type="match status" value="1"/>
</dbReference>
<dbReference type="InterPro" id="IPR011032">
    <property type="entry name" value="GroES-like_sf"/>
</dbReference>
<dbReference type="InterPro" id="IPR051603">
    <property type="entry name" value="Zinc-ADH_QOR/CCCR"/>
</dbReference>
<protein>
    <submittedName>
        <fullName evidence="3">NADPH:quinone reductase</fullName>
    </submittedName>
</protein>
<name>A0ABU9AM85_PSEA5</name>
<dbReference type="RefSeq" id="WP_346864805.1">
    <property type="nucleotide sequence ID" value="NZ_JBBPIX010000034.1"/>
</dbReference>
<dbReference type="EMBL" id="JBBPIX010000034">
    <property type="protein sequence ID" value="MEK6467540.1"/>
    <property type="molecule type" value="Genomic_DNA"/>
</dbReference>